<proteinExistence type="predicted"/>
<dbReference type="Pfam" id="PF23658">
    <property type="entry name" value="PDZ_CPAF_rel"/>
    <property type="match status" value="1"/>
</dbReference>
<dbReference type="Gene3D" id="3.90.226.10">
    <property type="entry name" value="2-enoyl-CoA Hydratase, Chain A, domain 1"/>
    <property type="match status" value="1"/>
</dbReference>
<dbReference type="InterPro" id="IPR005151">
    <property type="entry name" value="Tail-specific_protease"/>
</dbReference>
<reference evidence="6" key="1">
    <citation type="submission" date="2017-02" db="EMBL/GenBank/DDBJ databases">
        <authorList>
            <person name="Tafer H."/>
            <person name="Lopandic K."/>
        </authorList>
    </citation>
    <scope>NUCLEOTIDE SEQUENCE [LARGE SCALE GENOMIC DNA]</scope>
    <source>
        <strain evidence="6">CBS 366.77</strain>
    </source>
</reference>
<dbReference type="PANTHER" id="PTHR37049">
    <property type="entry name" value="PEPTIDASE S41 FAMILY PROTEIN"/>
    <property type="match status" value="1"/>
</dbReference>
<dbReference type="InterPro" id="IPR056186">
    <property type="entry name" value="PDZ_CPAF-rel"/>
</dbReference>
<feature type="domain" description="CPAF-like PDZ" evidence="4">
    <location>
        <begin position="151"/>
        <end position="270"/>
    </location>
</feature>
<dbReference type="Pfam" id="PF03572">
    <property type="entry name" value="Peptidase_S41"/>
    <property type="match status" value="1"/>
</dbReference>
<dbReference type="Proteomes" id="UP000266188">
    <property type="component" value="Unassembled WGS sequence"/>
</dbReference>
<feature type="compositionally biased region" description="Basic residues" evidence="1">
    <location>
        <begin position="703"/>
        <end position="713"/>
    </location>
</feature>
<dbReference type="PANTHER" id="PTHR37049:SF4">
    <property type="entry name" value="RHODANESE DOMAIN-CONTAINING PROTEIN"/>
    <property type="match status" value="1"/>
</dbReference>
<dbReference type="OrthoDB" id="27214at2759"/>
<feature type="chain" id="PRO_5017396604" evidence="2">
    <location>
        <begin position="20"/>
        <end position="713"/>
    </location>
</feature>
<dbReference type="InterPro" id="IPR052766">
    <property type="entry name" value="S41A_metabolite_peptidase"/>
</dbReference>
<comment type="caution">
    <text evidence="5">The sequence shown here is derived from an EMBL/GenBank/DDBJ whole genome shotgun (WGS) entry which is preliminary data.</text>
</comment>
<evidence type="ECO:0000259" key="3">
    <source>
        <dbReference type="Pfam" id="PF03572"/>
    </source>
</evidence>
<keyword evidence="2" id="KW-0732">Signal</keyword>
<evidence type="ECO:0000256" key="1">
    <source>
        <dbReference type="SAM" id="MobiDB-lite"/>
    </source>
</evidence>
<name>A0A3A2ZCY7_9EURO</name>
<feature type="compositionally biased region" description="Basic and acidic residues" evidence="1">
    <location>
        <begin position="691"/>
        <end position="702"/>
    </location>
</feature>
<accession>A0A3A2ZCY7</accession>
<feature type="region of interest" description="Disordered" evidence="1">
    <location>
        <begin position="691"/>
        <end position="713"/>
    </location>
</feature>
<dbReference type="InterPro" id="IPR029045">
    <property type="entry name" value="ClpP/crotonase-like_dom_sf"/>
</dbReference>
<dbReference type="AlphaFoldDB" id="A0A3A2ZCY7"/>
<feature type="compositionally biased region" description="Low complexity" evidence="1">
    <location>
        <begin position="306"/>
        <end position="330"/>
    </location>
</feature>
<feature type="signal peptide" evidence="2">
    <location>
        <begin position="1"/>
        <end position="19"/>
    </location>
</feature>
<feature type="domain" description="Tail specific protease" evidence="3">
    <location>
        <begin position="357"/>
        <end position="550"/>
    </location>
</feature>
<evidence type="ECO:0000256" key="2">
    <source>
        <dbReference type="SAM" id="SignalP"/>
    </source>
</evidence>
<evidence type="ECO:0000313" key="5">
    <source>
        <dbReference type="EMBL" id="RJE21019.1"/>
    </source>
</evidence>
<sequence length="713" mass="78787">MLPKSALLLAIAGNLSVVASPSGKSACEQVTDITKKSMKDNASSDFVVPGGLAYDCLQSMPFYPQRGAEFITELKKYMQWQSTLDVLKDPPPGYQSAPVDLLAGLDEIQANTTNEQYKSQFEFDNALESLLASAHDRHLRITPCSHSVLGFKVNLPLISVSTDGLQLPKVYTLSDAGLLTSEPDRVSPVVSINGQDAASYFNEFALTQREQDPDARYNQLFRSTYRFESMSNNFSPYSSWEYNNGLWPGDKEFKVKFANGTSTVAEVTAIKQYGSMPFNYKDGKQIFDLVCMPHTKEELQSILKHQQQQQKPSASSETSSASSESQSPLPSGYPKPVTRADDNSISGYYLDTPDFKDVAVLFIPTFEPGDNKQFADTATKFINGSKAAGKKKLIIDLSFNPGGTIDCGLDLFKLFFPQEEIYTATRYRAHEAMDLIGRALSRVDLHNETTYMNTNGFLLKAMVTPNQKYQYQTWPEAYGPHEELGSKVSSLMAINNFTLESNLTDSIRGYGPVKKNPKEQPFAAEDILLVTNGACSSTCTIFSELMKNQGGVRSLAFGGRPQLGPMQALGGVKGQKVANDGQLELLYKTANEVADNATKEGHPVLSEAQHKRLKELTPRADDENAPILGLSRFDVNLINGYRPGQEDMPLQFVYEPADCRLFFTAENIVRPASGWEAAAKAFWGDGRCVEGSERKTRGDDAAKHRRRSGRAHF</sequence>
<evidence type="ECO:0000259" key="4">
    <source>
        <dbReference type="Pfam" id="PF23658"/>
    </source>
</evidence>
<dbReference type="GO" id="GO:0008236">
    <property type="term" value="F:serine-type peptidase activity"/>
    <property type="evidence" value="ECO:0007669"/>
    <property type="project" value="InterPro"/>
</dbReference>
<protein>
    <submittedName>
        <fullName evidence="5">Uncharacterized protein</fullName>
    </submittedName>
</protein>
<dbReference type="EMBL" id="MVGC01000258">
    <property type="protein sequence ID" value="RJE21019.1"/>
    <property type="molecule type" value="Genomic_DNA"/>
</dbReference>
<dbReference type="SUPFAM" id="SSF52096">
    <property type="entry name" value="ClpP/crotonase"/>
    <property type="match status" value="1"/>
</dbReference>
<evidence type="ECO:0000313" key="6">
    <source>
        <dbReference type="Proteomes" id="UP000266188"/>
    </source>
</evidence>
<feature type="region of interest" description="Disordered" evidence="1">
    <location>
        <begin position="300"/>
        <end position="337"/>
    </location>
</feature>
<dbReference type="GO" id="GO:0006508">
    <property type="term" value="P:proteolysis"/>
    <property type="evidence" value="ECO:0007669"/>
    <property type="project" value="InterPro"/>
</dbReference>
<organism evidence="5 6">
    <name type="scientific">Aspergillus sclerotialis</name>
    <dbReference type="NCBI Taxonomy" id="2070753"/>
    <lineage>
        <taxon>Eukaryota</taxon>
        <taxon>Fungi</taxon>
        <taxon>Dikarya</taxon>
        <taxon>Ascomycota</taxon>
        <taxon>Pezizomycotina</taxon>
        <taxon>Eurotiomycetes</taxon>
        <taxon>Eurotiomycetidae</taxon>
        <taxon>Eurotiales</taxon>
        <taxon>Aspergillaceae</taxon>
        <taxon>Aspergillus</taxon>
        <taxon>Aspergillus subgen. Polypaecilum</taxon>
    </lineage>
</organism>
<keyword evidence="6" id="KW-1185">Reference proteome</keyword>
<dbReference type="STRING" id="2070753.A0A3A2ZCY7"/>
<gene>
    <name evidence="5" type="ORF">PHISCL_06640</name>
</gene>